<proteinExistence type="predicted"/>
<evidence type="ECO:0000259" key="1">
    <source>
        <dbReference type="Pfam" id="PF00117"/>
    </source>
</evidence>
<dbReference type="EMBL" id="KT201092">
    <property type="protein sequence ID" value="ALS56278.1"/>
    <property type="molecule type" value="Genomic_DNA"/>
</dbReference>
<accession>A0A0U2P268</accession>
<dbReference type="InterPro" id="IPR044992">
    <property type="entry name" value="ChyE-like"/>
</dbReference>
<feature type="domain" description="Glutamine amidotransferase" evidence="1">
    <location>
        <begin position="48"/>
        <end position="188"/>
    </location>
</feature>
<protein>
    <recommendedName>
        <fullName evidence="1">Glutamine amidotransferase domain-containing protein</fullName>
    </recommendedName>
</protein>
<organism evidence="2">
    <name type="scientific">uncultured bacterium EIL4H10</name>
    <dbReference type="NCBI Taxonomy" id="1768203"/>
    <lineage>
        <taxon>Bacteria</taxon>
        <taxon>environmental samples</taxon>
    </lineage>
</organism>
<reference evidence="2" key="1">
    <citation type="journal article" date="2016" name="ISME J.">
        <title>Functional metagenomic screen reveals new and diverse microbial rhodopsins.</title>
        <authorList>
            <person name="Pushkarev A."/>
            <person name="Beja O."/>
        </authorList>
    </citation>
    <scope>NUCLEOTIDE SEQUENCE</scope>
</reference>
<sequence length="232" mass="26437">MRIAILDLTQHPLPLLSGIHRAGERIKDWISPGFFDTKFEIFDIASGIDQVPSMRNFDALIVSGSERSVYDDISWHNDVSHALHESRKMGKPIFGICFGHQIMASTFGGEVRRSTGDDFIGIKKFVQTDGHTFNRFVWHHDQVTRPPQCATLVASSDYCPFASLEYDFPAFSVQYHPEFEKKYFEKLLLAGDGIFLSSKKTQQALKEISKDNVPRDADLKKVRRVLSHNFLD</sequence>
<dbReference type="Gene3D" id="3.40.50.880">
    <property type="match status" value="1"/>
</dbReference>
<dbReference type="PANTHER" id="PTHR42695">
    <property type="entry name" value="GLUTAMINE AMIDOTRANSFERASE YLR126C-RELATED"/>
    <property type="match status" value="1"/>
</dbReference>
<dbReference type="InterPro" id="IPR017926">
    <property type="entry name" value="GATASE"/>
</dbReference>
<dbReference type="AlphaFoldDB" id="A0A0U2P268"/>
<dbReference type="PROSITE" id="PS51273">
    <property type="entry name" value="GATASE_TYPE_1"/>
    <property type="match status" value="1"/>
</dbReference>
<dbReference type="Pfam" id="PF00117">
    <property type="entry name" value="GATase"/>
    <property type="match status" value="1"/>
</dbReference>
<dbReference type="CDD" id="cd01741">
    <property type="entry name" value="GATase1_1"/>
    <property type="match status" value="1"/>
</dbReference>
<dbReference type="InterPro" id="IPR029062">
    <property type="entry name" value="Class_I_gatase-like"/>
</dbReference>
<dbReference type="GO" id="GO:0005829">
    <property type="term" value="C:cytosol"/>
    <property type="evidence" value="ECO:0007669"/>
    <property type="project" value="TreeGrafter"/>
</dbReference>
<evidence type="ECO:0000313" key="2">
    <source>
        <dbReference type="EMBL" id="ALS56278.1"/>
    </source>
</evidence>
<name>A0A0U2P268_9BACT</name>
<dbReference type="PANTHER" id="PTHR42695:SF5">
    <property type="entry name" value="GLUTAMINE AMIDOTRANSFERASE YLR126C-RELATED"/>
    <property type="match status" value="1"/>
</dbReference>
<dbReference type="SUPFAM" id="SSF52317">
    <property type="entry name" value="Class I glutamine amidotransferase-like"/>
    <property type="match status" value="1"/>
</dbReference>